<dbReference type="Pfam" id="PF07714">
    <property type="entry name" value="PK_Tyr_Ser-Thr"/>
    <property type="match status" value="1"/>
</dbReference>
<dbReference type="InterPro" id="IPR001245">
    <property type="entry name" value="Ser-Thr/Tyr_kinase_cat_dom"/>
</dbReference>
<gene>
    <name evidence="3" type="ORF">AMSG_02682</name>
</gene>
<evidence type="ECO:0000313" key="3">
    <source>
        <dbReference type="EMBL" id="KNC46231.1"/>
    </source>
</evidence>
<accession>A0A0L0D202</accession>
<evidence type="ECO:0000313" key="4">
    <source>
        <dbReference type="Proteomes" id="UP000054408"/>
    </source>
</evidence>
<dbReference type="SUPFAM" id="SSF56112">
    <property type="entry name" value="Protein kinase-like (PK-like)"/>
    <property type="match status" value="2"/>
</dbReference>
<reference evidence="3 4" key="1">
    <citation type="submission" date="2010-05" db="EMBL/GenBank/DDBJ databases">
        <title>The Genome Sequence of Thecamonas trahens ATCC 50062.</title>
        <authorList>
            <consortium name="The Broad Institute Genome Sequencing Platform"/>
            <person name="Russ C."/>
            <person name="Cuomo C."/>
            <person name="Shea T."/>
            <person name="Young S.K."/>
            <person name="Zeng Q."/>
            <person name="Koehrsen M."/>
            <person name="Haas B."/>
            <person name="Borodovsky M."/>
            <person name="Guigo R."/>
            <person name="Alvarado L."/>
            <person name="Berlin A."/>
            <person name="Bochicchio J."/>
            <person name="Borenstein D."/>
            <person name="Chapman S."/>
            <person name="Chen Z."/>
            <person name="Freedman E."/>
            <person name="Gellesch M."/>
            <person name="Goldberg J."/>
            <person name="Griggs A."/>
            <person name="Gujja S."/>
            <person name="Heilman E."/>
            <person name="Heiman D."/>
            <person name="Hepburn T."/>
            <person name="Howarth C."/>
            <person name="Jen D."/>
            <person name="Larson L."/>
            <person name="Mehta T."/>
            <person name="Park D."/>
            <person name="Pearson M."/>
            <person name="Roberts A."/>
            <person name="Saif S."/>
            <person name="Shenoy N."/>
            <person name="Sisk P."/>
            <person name="Stolte C."/>
            <person name="Sykes S."/>
            <person name="Thomson T."/>
            <person name="Walk T."/>
            <person name="White J."/>
            <person name="Yandava C."/>
            <person name="Burger G."/>
            <person name="Gray M.W."/>
            <person name="Holland P.W.H."/>
            <person name="King N."/>
            <person name="Lang F.B.F."/>
            <person name="Roger A.J."/>
            <person name="Ruiz-Trillo I."/>
            <person name="Lander E."/>
            <person name="Nusbaum C."/>
        </authorList>
    </citation>
    <scope>NUCLEOTIDE SEQUENCE [LARGE SCALE GENOMIC DNA]</scope>
    <source>
        <strain evidence="3 4">ATCC 50062</strain>
    </source>
</reference>
<dbReference type="InterPro" id="IPR000719">
    <property type="entry name" value="Prot_kinase_dom"/>
</dbReference>
<keyword evidence="3" id="KW-0808">Transferase</keyword>
<keyword evidence="3" id="KW-0418">Kinase</keyword>
<dbReference type="InterPro" id="IPR051681">
    <property type="entry name" value="Ser/Thr_Kinases-Pseudokinases"/>
</dbReference>
<dbReference type="OrthoDB" id="346907at2759"/>
<dbReference type="STRING" id="461836.A0A0L0D202"/>
<protein>
    <submittedName>
        <fullName evidence="3">TKL protein kinase</fullName>
    </submittedName>
</protein>
<dbReference type="RefSeq" id="XP_013760528.1">
    <property type="nucleotide sequence ID" value="XM_013905074.1"/>
</dbReference>
<evidence type="ECO:0000259" key="2">
    <source>
        <dbReference type="PROSITE" id="PS50011"/>
    </source>
</evidence>
<keyword evidence="4" id="KW-1185">Reference proteome</keyword>
<name>A0A0L0D202_THETB</name>
<dbReference type="PANTHER" id="PTHR44329:SF214">
    <property type="entry name" value="PROTEIN KINASE DOMAIN-CONTAINING PROTEIN"/>
    <property type="match status" value="1"/>
</dbReference>
<dbReference type="GO" id="GO:0005524">
    <property type="term" value="F:ATP binding"/>
    <property type="evidence" value="ECO:0007669"/>
    <property type="project" value="InterPro"/>
</dbReference>
<dbReference type="GeneID" id="25562341"/>
<proteinExistence type="predicted"/>
<dbReference type="GO" id="GO:0004674">
    <property type="term" value="F:protein serine/threonine kinase activity"/>
    <property type="evidence" value="ECO:0007669"/>
    <property type="project" value="TreeGrafter"/>
</dbReference>
<organism evidence="3 4">
    <name type="scientific">Thecamonas trahens ATCC 50062</name>
    <dbReference type="NCBI Taxonomy" id="461836"/>
    <lineage>
        <taxon>Eukaryota</taxon>
        <taxon>Apusozoa</taxon>
        <taxon>Apusomonadida</taxon>
        <taxon>Apusomonadidae</taxon>
        <taxon>Thecamonas</taxon>
    </lineage>
</organism>
<sequence length="708" mass="75583">MSSVKGDASLSAADRKARRKRARARRAGKVGPADSAPLVGTSTPSTVSAVSSATSGMFSSEVGATAHGEQMNVGTIFWAAPEVLLRGSIAMTPASDAFSLGITLWELATRGTLYAGENALAVALEIVDGRRPDVAGTPASLVPLVPIMTRLWENSVELRLTLDEAEAELAGTYSNSAVVYPTTAAEPSGEITAVHCTLRNARVRLLRDPVETGRALRTFHTQLPELASDIGVSVLAWGLGWLTLGVHRSTQLTELLGRCQALNLPQDMAVTMLVTCGEVRVVSSTRGGNRELGGPVIDSMRSLWSDLFGLAHSGLEEAEERAYAATLLPSTPKSLAWEHTIAGGLFVAEREIVNELTQLDGVTARPLPWPVSDTTVFHVTVGDELTVVDTLAQRAAKPSPSAAALKASTSRHGEWLVPRSEIVGLVAQGGETWMGSYANAHRARWRDQEVVVKTLLRQDLGPEDVIRMAELSASALMSSSETAVGPLAVCLDKGQYAIIVPFYEGGTLDDVLLGTRRNVVFDAEAVAIVARLLASSLAKLHGSLGIAHGSLRPSNVALVFEGSRIREAHAIDFGMDGIKANMGTMTMIPSVAYMSPEALRGDTTNIRGDVFVMGTILFEMIARESAFSGSNALEVGFRISNGRRPEMTPSQIPSAAIRELIDRCWRADPHSRPSMAEVVEILARLDVTEFVSSKRNQVRSLGRAGGRK</sequence>
<dbReference type="Pfam" id="PF00069">
    <property type="entry name" value="Pkinase"/>
    <property type="match status" value="1"/>
</dbReference>
<dbReference type="AlphaFoldDB" id="A0A0L0D202"/>
<evidence type="ECO:0000256" key="1">
    <source>
        <dbReference type="SAM" id="MobiDB-lite"/>
    </source>
</evidence>
<feature type="domain" description="Protein kinase" evidence="2">
    <location>
        <begin position="426"/>
        <end position="691"/>
    </location>
</feature>
<dbReference type="PANTHER" id="PTHR44329">
    <property type="entry name" value="SERINE/THREONINE-PROTEIN KINASE TNNI3K-RELATED"/>
    <property type="match status" value="1"/>
</dbReference>
<dbReference type="InterPro" id="IPR011009">
    <property type="entry name" value="Kinase-like_dom_sf"/>
</dbReference>
<feature type="region of interest" description="Disordered" evidence="1">
    <location>
        <begin position="1"/>
        <end position="47"/>
    </location>
</feature>
<dbReference type="Gene3D" id="1.10.510.10">
    <property type="entry name" value="Transferase(Phosphotransferase) domain 1"/>
    <property type="match status" value="2"/>
</dbReference>
<dbReference type="eggNOG" id="KOG0192">
    <property type="taxonomic scope" value="Eukaryota"/>
</dbReference>
<dbReference type="Proteomes" id="UP000054408">
    <property type="component" value="Unassembled WGS sequence"/>
</dbReference>
<feature type="domain" description="Protein kinase" evidence="2">
    <location>
        <begin position="1"/>
        <end position="169"/>
    </location>
</feature>
<dbReference type="PROSITE" id="PS50011">
    <property type="entry name" value="PROTEIN_KINASE_DOM"/>
    <property type="match status" value="2"/>
</dbReference>
<feature type="compositionally biased region" description="Basic residues" evidence="1">
    <location>
        <begin position="16"/>
        <end position="28"/>
    </location>
</feature>
<dbReference type="EMBL" id="GL349442">
    <property type="protein sequence ID" value="KNC46231.1"/>
    <property type="molecule type" value="Genomic_DNA"/>
</dbReference>